<organism evidence="1 2">
    <name type="scientific">Biomphalaria pfeifferi</name>
    <name type="common">Bloodfluke planorb</name>
    <name type="synonym">Freshwater snail</name>
    <dbReference type="NCBI Taxonomy" id="112525"/>
    <lineage>
        <taxon>Eukaryota</taxon>
        <taxon>Metazoa</taxon>
        <taxon>Spiralia</taxon>
        <taxon>Lophotrochozoa</taxon>
        <taxon>Mollusca</taxon>
        <taxon>Gastropoda</taxon>
        <taxon>Heterobranchia</taxon>
        <taxon>Euthyneura</taxon>
        <taxon>Panpulmonata</taxon>
        <taxon>Hygrophila</taxon>
        <taxon>Lymnaeoidea</taxon>
        <taxon>Planorbidae</taxon>
        <taxon>Biomphalaria</taxon>
    </lineage>
</organism>
<dbReference type="AlphaFoldDB" id="A0AAD8BH20"/>
<accession>A0AAD8BH20</accession>
<sequence>FTASTISWNETTNVVKVSQPSLTINLNKNILIVQNITWMAVSVGQSSGLGIFQ</sequence>
<dbReference type="EMBL" id="JASAOG010000078">
    <property type="protein sequence ID" value="KAK0054434.1"/>
    <property type="molecule type" value="Genomic_DNA"/>
</dbReference>
<reference evidence="1" key="1">
    <citation type="journal article" date="2023" name="PLoS Negl. Trop. Dis.">
        <title>A genome sequence for Biomphalaria pfeifferi, the major vector snail for the human-infecting parasite Schistosoma mansoni.</title>
        <authorList>
            <person name="Bu L."/>
            <person name="Lu L."/>
            <person name="Laidemitt M.R."/>
            <person name="Zhang S.M."/>
            <person name="Mutuku M."/>
            <person name="Mkoji G."/>
            <person name="Steinauer M."/>
            <person name="Loker E.S."/>
        </authorList>
    </citation>
    <scope>NUCLEOTIDE SEQUENCE</scope>
    <source>
        <strain evidence="1">KasaAsao</strain>
    </source>
</reference>
<comment type="caution">
    <text evidence="1">The sequence shown here is derived from an EMBL/GenBank/DDBJ whole genome shotgun (WGS) entry which is preliminary data.</text>
</comment>
<keyword evidence="2" id="KW-1185">Reference proteome</keyword>
<evidence type="ECO:0000313" key="2">
    <source>
        <dbReference type="Proteomes" id="UP001233172"/>
    </source>
</evidence>
<reference evidence="1" key="2">
    <citation type="submission" date="2023-04" db="EMBL/GenBank/DDBJ databases">
        <authorList>
            <person name="Bu L."/>
            <person name="Lu L."/>
            <person name="Laidemitt M.R."/>
            <person name="Zhang S.M."/>
            <person name="Mutuku M."/>
            <person name="Mkoji G."/>
            <person name="Steinauer M."/>
            <person name="Loker E.S."/>
        </authorList>
    </citation>
    <scope>NUCLEOTIDE SEQUENCE</scope>
    <source>
        <strain evidence="1">KasaAsao</strain>
        <tissue evidence="1">Whole Snail</tissue>
    </source>
</reference>
<feature type="non-terminal residue" evidence="1">
    <location>
        <position position="53"/>
    </location>
</feature>
<gene>
    <name evidence="1" type="ORF">Bpfe_016262</name>
</gene>
<evidence type="ECO:0000313" key="1">
    <source>
        <dbReference type="EMBL" id="KAK0054434.1"/>
    </source>
</evidence>
<feature type="non-terminal residue" evidence="1">
    <location>
        <position position="1"/>
    </location>
</feature>
<protein>
    <submittedName>
        <fullName evidence="1">Uncharacterized protein</fullName>
    </submittedName>
</protein>
<name>A0AAD8BH20_BIOPF</name>
<proteinExistence type="predicted"/>
<dbReference type="Proteomes" id="UP001233172">
    <property type="component" value="Unassembled WGS sequence"/>
</dbReference>